<dbReference type="PANTHER" id="PTHR47755">
    <property type="entry name" value="CELL DIVISION PROTEIN FTSX"/>
    <property type="match status" value="1"/>
</dbReference>
<dbReference type="InterPro" id="IPR003838">
    <property type="entry name" value="ABC3_permease_C"/>
</dbReference>
<evidence type="ECO:0000256" key="1">
    <source>
        <dbReference type="ARBA" id="ARBA00004651"/>
    </source>
</evidence>
<evidence type="ECO:0000256" key="4">
    <source>
        <dbReference type="ARBA" id="ARBA00022989"/>
    </source>
</evidence>
<dbReference type="GO" id="GO:0032153">
    <property type="term" value="C:cell division site"/>
    <property type="evidence" value="ECO:0007669"/>
    <property type="project" value="TreeGrafter"/>
</dbReference>
<dbReference type="OrthoDB" id="9814843at2"/>
<dbReference type="GO" id="GO:0016020">
    <property type="term" value="C:membrane"/>
    <property type="evidence" value="ECO:0007669"/>
    <property type="project" value="InterPro"/>
</dbReference>
<evidence type="ECO:0000256" key="5">
    <source>
        <dbReference type="ARBA" id="ARBA00023136"/>
    </source>
</evidence>
<dbReference type="RefSeq" id="WP_062948444.1">
    <property type="nucleotide sequence ID" value="NZ_LPVY01000002.1"/>
</dbReference>
<evidence type="ECO:0000313" key="8">
    <source>
        <dbReference type="EMBL" id="KZB69259.1"/>
    </source>
</evidence>
<dbReference type="PANTHER" id="PTHR47755:SF1">
    <property type="entry name" value="CELL DIVISION PROTEIN FTSX"/>
    <property type="match status" value="1"/>
</dbReference>
<reference evidence="8 9" key="1">
    <citation type="submission" date="2015-12" db="EMBL/GenBank/DDBJ databases">
        <title>Genome sequence of Thalassospira lucentensis MCCC 1A02072.</title>
        <authorList>
            <person name="Lu L."/>
            <person name="Lai Q."/>
            <person name="Shao Z."/>
            <person name="Qian P."/>
        </authorList>
    </citation>
    <scope>NUCLEOTIDE SEQUENCE [LARGE SCALE GENOMIC DNA]</scope>
    <source>
        <strain evidence="8 9">MCCC 1A02072</strain>
    </source>
</reference>
<sequence>MAFRSQPSHLPLDSDSSTRFLPSIVALMVALLTFSIVGLAALHDSVGKWSGQIEGSLSIQVPPTGMADRDPEEREQALQATVDDIIEQLADMPGISRIEELSPETMSALLEPWLGPDEVVSELPIPRIIEITPETGFNFDTLERRLGEIAPEAVLDDHRIWIERIADVAFSVELALITLIIVLFGATMLSVVFATRSGLSIHRTIIELLHLIGAQDSYIAGQFARHNLRLAFFGALIGLLIALPVSGVIAWLGMRAGWPIPTLVFSPLFIAIIIAIPFVVAGVAQMTAKRTVLRVLRRML</sequence>
<gene>
    <name evidence="8" type="ORF">AUP42_10320</name>
</gene>
<feature type="transmembrane region" description="Helical" evidence="6">
    <location>
        <begin position="20"/>
        <end position="42"/>
    </location>
</feature>
<protein>
    <submittedName>
        <fullName evidence="8">Cell division protein</fullName>
    </submittedName>
</protein>
<name>A0A154LB53_9PROT</name>
<feature type="transmembrane region" description="Helical" evidence="6">
    <location>
        <begin position="264"/>
        <end position="288"/>
    </location>
</feature>
<evidence type="ECO:0000313" key="9">
    <source>
        <dbReference type="Proteomes" id="UP000076335"/>
    </source>
</evidence>
<dbReference type="Proteomes" id="UP000076335">
    <property type="component" value="Unassembled WGS sequence"/>
</dbReference>
<evidence type="ECO:0000256" key="3">
    <source>
        <dbReference type="ARBA" id="ARBA00022692"/>
    </source>
</evidence>
<keyword evidence="5 6" id="KW-0472">Membrane</keyword>
<keyword evidence="3 6" id="KW-0812">Transmembrane</keyword>
<evidence type="ECO:0000259" key="7">
    <source>
        <dbReference type="Pfam" id="PF02687"/>
    </source>
</evidence>
<keyword evidence="8" id="KW-0131">Cell cycle</keyword>
<feature type="transmembrane region" description="Helical" evidence="6">
    <location>
        <begin position="168"/>
        <end position="194"/>
    </location>
</feature>
<dbReference type="GO" id="GO:0051301">
    <property type="term" value="P:cell division"/>
    <property type="evidence" value="ECO:0007669"/>
    <property type="project" value="UniProtKB-KW"/>
</dbReference>
<comment type="subcellular location">
    <subcellularLocation>
        <location evidence="1">Cell membrane</location>
        <topology evidence="1">Multi-pass membrane protein</topology>
    </subcellularLocation>
</comment>
<comment type="caution">
    <text evidence="8">The sequence shown here is derived from an EMBL/GenBank/DDBJ whole genome shotgun (WGS) entry which is preliminary data.</text>
</comment>
<accession>A0A154LB53</accession>
<proteinExistence type="predicted"/>
<keyword evidence="4 6" id="KW-1133">Transmembrane helix</keyword>
<dbReference type="AlphaFoldDB" id="A0A154LB53"/>
<evidence type="ECO:0000256" key="2">
    <source>
        <dbReference type="ARBA" id="ARBA00022475"/>
    </source>
</evidence>
<feature type="domain" description="ABC3 transporter permease C-terminal" evidence="7">
    <location>
        <begin position="178"/>
        <end position="280"/>
    </location>
</feature>
<feature type="transmembrane region" description="Helical" evidence="6">
    <location>
        <begin position="230"/>
        <end position="252"/>
    </location>
</feature>
<evidence type="ECO:0000256" key="6">
    <source>
        <dbReference type="SAM" id="Phobius"/>
    </source>
</evidence>
<keyword evidence="2" id="KW-1003">Cell membrane</keyword>
<keyword evidence="8" id="KW-0132">Cell division</keyword>
<dbReference type="EMBL" id="LPVY01000002">
    <property type="protein sequence ID" value="KZB69259.1"/>
    <property type="molecule type" value="Genomic_DNA"/>
</dbReference>
<dbReference type="InterPro" id="IPR004513">
    <property type="entry name" value="FtsX"/>
</dbReference>
<organism evidence="8 9">
    <name type="scientific">Thalassospira lucentensis</name>
    <dbReference type="NCBI Taxonomy" id="168935"/>
    <lineage>
        <taxon>Bacteria</taxon>
        <taxon>Pseudomonadati</taxon>
        <taxon>Pseudomonadota</taxon>
        <taxon>Alphaproteobacteria</taxon>
        <taxon>Rhodospirillales</taxon>
        <taxon>Thalassospiraceae</taxon>
        <taxon>Thalassospira</taxon>
    </lineage>
</organism>
<dbReference type="Pfam" id="PF02687">
    <property type="entry name" value="FtsX"/>
    <property type="match status" value="1"/>
</dbReference>